<comment type="caution">
    <text evidence="6">The sequence shown here is derived from an EMBL/GenBank/DDBJ whole genome shotgun (WGS) entry which is preliminary data.</text>
</comment>
<dbReference type="AlphaFoldDB" id="A0A556MN02"/>
<keyword evidence="3" id="KW-0812">Transmembrane</keyword>
<dbReference type="PANTHER" id="PTHR30026:SF20">
    <property type="entry name" value="OUTER MEMBRANE PROTEIN TOLC"/>
    <property type="match status" value="1"/>
</dbReference>
<protein>
    <submittedName>
        <fullName evidence="6">TolC family protein</fullName>
    </submittedName>
</protein>
<dbReference type="GO" id="GO:0015562">
    <property type="term" value="F:efflux transmembrane transporter activity"/>
    <property type="evidence" value="ECO:0007669"/>
    <property type="project" value="InterPro"/>
</dbReference>
<dbReference type="InterPro" id="IPR051906">
    <property type="entry name" value="TolC-like"/>
</dbReference>
<evidence type="ECO:0000313" key="7">
    <source>
        <dbReference type="Proteomes" id="UP000316008"/>
    </source>
</evidence>
<evidence type="ECO:0000256" key="3">
    <source>
        <dbReference type="ARBA" id="ARBA00022692"/>
    </source>
</evidence>
<keyword evidence="2" id="KW-1134">Transmembrane beta strand</keyword>
<name>A0A556MN02_9FLAO</name>
<keyword evidence="4" id="KW-0472">Membrane</keyword>
<keyword evidence="7" id="KW-1185">Reference proteome</keyword>
<reference evidence="6 7" key="1">
    <citation type="submission" date="2019-07" db="EMBL/GenBank/DDBJ databases">
        <authorList>
            <person name="Huq M.A."/>
        </authorList>
    </citation>
    <scope>NUCLEOTIDE SEQUENCE [LARGE SCALE GENOMIC DNA]</scope>
    <source>
        <strain evidence="6 7">MAH-3</strain>
    </source>
</reference>
<dbReference type="EMBL" id="VLPL01000008">
    <property type="protein sequence ID" value="TSJ41293.1"/>
    <property type="molecule type" value="Genomic_DNA"/>
</dbReference>
<evidence type="ECO:0000256" key="5">
    <source>
        <dbReference type="ARBA" id="ARBA00023237"/>
    </source>
</evidence>
<organism evidence="6 7">
    <name type="scientific">Fluviicola chungangensis</name>
    <dbReference type="NCBI Taxonomy" id="2597671"/>
    <lineage>
        <taxon>Bacteria</taxon>
        <taxon>Pseudomonadati</taxon>
        <taxon>Bacteroidota</taxon>
        <taxon>Flavobacteriia</taxon>
        <taxon>Flavobacteriales</taxon>
        <taxon>Crocinitomicaceae</taxon>
        <taxon>Fluviicola</taxon>
    </lineage>
</organism>
<keyword evidence="5" id="KW-0998">Cell outer membrane</keyword>
<accession>A0A556MN02</accession>
<evidence type="ECO:0000256" key="2">
    <source>
        <dbReference type="ARBA" id="ARBA00022452"/>
    </source>
</evidence>
<dbReference type="GO" id="GO:0015288">
    <property type="term" value="F:porin activity"/>
    <property type="evidence" value="ECO:0007669"/>
    <property type="project" value="TreeGrafter"/>
</dbReference>
<dbReference type="RefSeq" id="WP_144334105.1">
    <property type="nucleotide sequence ID" value="NZ_VLPL01000008.1"/>
</dbReference>
<evidence type="ECO:0000256" key="4">
    <source>
        <dbReference type="ARBA" id="ARBA00023136"/>
    </source>
</evidence>
<evidence type="ECO:0000313" key="6">
    <source>
        <dbReference type="EMBL" id="TSJ41293.1"/>
    </source>
</evidence>
<comment type="subcellular location">
    <subcellularLocation>
        <location evidence="1">Cell outer membrane</location>
    </subcellularLocation>
</comment>
<dbReference type="GO" id="GO:0009279">
    <property type="term" value="C:cell outer membrane"/>
    <property type="evidence" value="ECO:0007669"/>
    <property type="project" value="UniProtKB-SubCell"/>
</dbReference>
<evidence type="ECO:0000256" key="1">
    <source>
        <dbReference type="ARBA" id="ARBA00004442"/>
    </source>
</evidence>
<dbReference type="OrthoDB" id="9811587at2"/>
<dbReference type="GO" id="GO:1990281">
    <property type="term" value="C:efflux pump complex"/>
    <property type="evidence" value="ECO:0007669"/>
    <property type="project" value="TreeGrafter"/>
</dbReference>
<dbReference type="Gene3D" id="1.20.1600.10">
    <property type="entry name" value="Outer membrane efflux proteins (OEP)"/>
    <property type="match status" value="1"/>
</dbReference>
<sequence length="423" mass="48057">MKIILTLISLIGFVVFGQDSLTLQSCLNKAQANKLLYASQSSLVRSSQVERYFHTWTLIPNLGASTGFNTSFGRRLDPFTNTFATTSVNSQSIGLNSSVQVFNGLNYIHKRNILDATISKNELTLEAKQNEIKIQIIELYLGICKLSKQIEFAQVRIDKYKHIQNIQRLLINEGKINAIDTLKSHNSMMNESNLLINLQSEITLKIIDLNYLIGEPLLSKHSVDLNSVNGIVDKPKLSQYFVIAQLEIDQEIADYQLKVDRSTALPNLTLNGLLGTGFSTNNKDYTIDGTPTKPYRDQVNQNLYEGIGLYLSIPIFNRGAWIKSKQLYAIKNIERESTKEQTAVLLEKQKVELQQKKNKSIAEQDQTLQIANNLKAIYDKTVLLYQEGRTTYTELETTFMEWQTKLVALEALKLDYLLLVLYE</sequence>
<gene>
    <name evidence="6" type="ORF">FO442_15390</name>
</gene>
<dbReference type="Proteomes" id="UP000316008">
    <property type="component" value="Unassembled WGS sequence"/>
</dbReference>
<dbReference type="SUPFAM" id="SSF56954">
    <property type="entry name" value="Outer membrane efflux proteins (OEP)"/>
    <property type="match status" value="1"/>
</dbReference>
<dbReference type="PANTHER" id="PTHR30026">
    <property type="entry name" value="OUTER MEMBRANE PROTEIN TOLC"/>
    <property type="match status" value="1"/>
</dbReference>
<proteinExistence type="predicted"/>